<evidence type="ECO:0000256" key="1">
    <source>
        <dbReference type="SAM" id="MobiDB-lite"/>
    </source>
</evidence>
<proteinExistence type="predicted"/>
<feature type="region of interest" description="Disordered" evidence="1">
    <location>
        <begin position="47"/>
        <end position="69"/>
    </location>
</feature>
<dbReference type="Proteomes" id="UP000663829">
    <property type="component" value="Unassembled WGS sequence"/>
</dbReference>
<keyword evidence="6" id="KW-1185">Reference proteome</keyword>
<evidence type="ECO:0000313" key="3">
    <source>
        <dbReference type="EMBL" id="CAF1429367.1"/>
    </source>
</evidence>
<dbReference type="Proteomes" id="UP000677228">
    <property type="component" value="Unassembled WGS sequence"/>
</dbReference>
<dbReference type="EMBL" id="CAJOBA010049817">
    <property type="protein sequence ID" value="CAF4227768.1"/>
    <property type="molecule type" value="Genomic_DNA"/>
</dbReference>
<dbReference type="Proteomes" id="UP000681722">
    <property type="component" value="Unassembled WGS sequence"/>
</dbReference>
<evidence type="ECO:0000313" key="6">
    <source>
        <dbReference type="Proteomes" id="UP000663829"/>
    </source>
</evidence>
<dbReference type="EMBL" id="CAJOBC010000595">
    <property type="protein sequence ID" value="CAF3605153.1"/>
    <property type="molecule type" value="Genomic_DNA"/>
</dbReference>
<name>A0A813U7I2_9BILA</name>
<dbReference type="Proteomes" id="UP000682733">
    <property type="component" value="Unassembled WGS sequence"/>
</dbReference>
<organism evidence="2 6">
    <name type="scientific">Didymodactylos carnosus</name>
    <dbReference type="NCBI Taxonomy" id="1234261"/>
    <lineage>
        <taxon>Eukaryota</taxon>
        <taxon>Metazoa</taxon>
        <taxon>Spiralia</taxon>
        <taxon>Gnathifera</taxon>
        <taxon>Rotifera</taxon>
        <taxon>Eurotatoria</taxon>
        <taxon>Bdelloidea</taxon>
        <taxon>Philodinida</taxon>
        <taxon>Philodinidae</taxon>
        <taxon>Didymodactylos</taxon>
    </lineage>
</organism>
<dbReference type="EMBL" id="CAJNOK010028034">
    <property type="protein sequence ID" value="CAF1429367.1"/>
    <property type="molecule type" value="Genomic_DNA"/>
</dbReference>
<reference evidence="2" key="1">
    <citation type="submission" date="2021-02" db="EMBL/GenBank/DDBJ databases">
        <authorList>
            <person name="Nowell W R."/>
        </authorList>
    </citation>
    <scope>NUCLEOTIDE SEQUENCE</scope>
</reference>
<evidence type="ECO:0000313" key="2">
    <source>
        <dbReference type="EMBL" id="CAF0818849.1"/>
    </source>
</evidence>
<accession>A0A813U7I2</accession>
<feature type="compositionally biased region" description="Basic and acidic residues" evidence="1">
    <location>
        <begin position="47"/>
        <end position="60"/>
    </location>
</feature>
<evidence type="ECO:0000313" key="5">
    <source>
        <dbReference type="EMBL" id="CAF4227768.1"/>
    </source>
</evidence>
<sequence>MLFEQGLLGKQIQHGKANLFPTDKEYLIGTNNHLPRQLASYEHKKFEQSKRIEDQQKQQKNDQNYLQKQNIDETEASLWLDDEDEAVTNDYLFHGSHQGDPFGTFVRAQVLDYSQSIKPKHNAITNEQDEETITINFRDEIRTEYDDIQGQF</sequence>
<gene>
    <name evidence="2" type="ORF">GPM918_LOCUS4437</name>
    <name evidence="3" type="ORF">OVA965_LOCUS33978</name>
    <name evidence="4" type="ORF">SRO942_LOCUS4438</name>
    <name evidence="5" type="ORF">TMI583_LOCUS34887</name>
</gene>
<dbReference type="AlphaFoldDB" id="A0A813U7I2"/>
<evidence type="ECO:0000313" key="4">
    <source>
        <dbReference type="EMBL" id="CAF3605153.1"/>
    </source>
</evidence>
<dbReference type="EMBL" id="CAJNOQ010000595">
    <property type="protein sequence ID" value="CAF0818849.1"/>
    <property type="molecule type" value="Genomic_DNA"/>
</dbReference>
<protein>
    <submittedName>
        <fullName evidence="2">Uncharacterized protein</fullName>
    </submittedName>
</protein>
<comment type="caution">
    <text evidence="2">The sequence shown here is derived from an EMBL/GenBank/DDBJ whole genome shotgun (WGS) entry which is preliminary data.</text>
</comment>